<name>A0A9N8H533_9STRA</name>
<dbReference type="AlphaFoldDB" id="A0A9N8H533"/>
<dbReference type="EMBL" id="CAICTM010000101">
    <property type="protein sequence ID" value="CAB9501191.1"/>
    <property type="molecule type" value="Genomic_DNA"/>
</dbReference>
<accession>A0A9N8H533</accession>
<sequence>MPYSRWVCLLGGLVVAVTVHVLLSDRVLLSGDESGTVLSDGRTPGNEAWHKDAIQGLQRLQQRKDIFELLEIQSLDEISDRGFLEKWDQCTLTTAWQRHQTLDSHNDKLNLQVVLLGGSSSARPAEACGSKKGEEDPHDGRYSNLLQSAMNRPSSFARDVTVHNMAQGSTTSIWSGLMMEQLLPRNQHNDRYQVDLIIWEHAINDHAPSADGSPHEMLRFWLTRLQHAFSQQESLPPILILYLWKQDIGYEKDAAILEGGLGHEGPILQQSLQVIQHYRQLGMSIQVAHLSKIIPSSSFIKHRREFLDDRHHPACNGSHLIADILQYAIYDNLANCDVAKAASAVLPTGTTMAPNTNNVMAYLSLPDLLSNPSTRIISFTQWQPTILINSSSSSLSLITPERLQQAQEKYLANIFPAADMPGRDDRKFAFRLPGCHTDERLQLTIHKQLLWLGVVYAGRSIAMTINDVAVPLQGNGAVVSGLASPVNLPRGGHDWIDITKFAGASSQQFLTSSKQAPSYRLSFCDTHKATQSGQGRHLKVRRVWVHQLVGVMVPSVG</sequence>
<evidence type="ECO:0000313" key="2">
    <source>
        <dbReference type="Proteomes" id="UP001153069"/>
    </source>
</evidence>
<gene>
    <name evidence="1" type="ORF">SEMRO_102_G051960.1</name>
</gene>
<proteinExistence type="predicted"/>
<dbReference type="Gene3D" id="3.40.50.1110">
    <property type="entry name" value="SGNH hydrolase"/>
    <property type="match status" value="1"/>
</dbReference>
<protein>
    <submittedName>
        <fullName evidence="1">Uncharacterized protein</fullName>
    </submittedName>
</protein>
<keyword evidence="2" id="KW-1185">Reference proteome</keyword>
<evidence type="ECO:0000313" key="1">
    <source>
        <dbReference type="EMBL" id="CAB9501191.1"/>
    </source>
</evidence>
<reference evidence="1" key="1">
    <citation type="submission" date="2020-06" db="EMBL/GenBank/DDBJ databases">
        <authorList>
            <consortium name="Plant Systems Biology data submission"/>
        </authorList>
    </citation>
    <scope>NUCLEOTIDE SEQUENCE</scope>
    <source>
        <strain evidence="1">D6</strain>
    </source>
</reference>
<comment type="caution">
    <text evidence="1">The sequence shown here is derived from an EMBL/GenBank/DDBJ whole genome shotgun (WGS) entry which is preliminary data.</text>
</comment>
<organism evidence="1 2">
    <name type="scientific">Seminavis robusta</name>
    <dbReference type="NCBI Taxonomy" id="568900"/>
    <lineage>
        <taxon>Eukaryota</taxon>
        <taxon>Sar</taxon>
        <taxon>Stramenopiles</taxon>
        <taxon>Ochrophyta</taxon>
        <taxon>Bacillariophyta</taxon>
        <taxon>Bacillariophyceae</taxon>
        <taxon>Bacillariophycidae</taxon>
        <taxon>Naviculales</taxon>
        <taxon>Naviculaceae</taxon>
        <taxon>Seminavis</taxon>
    </lineage>
</organism>
<dbReference type="InterPro" id="IPR036514">
    <property type="entry name" value="SGNH_hydro_sf"/>
</dbReference>
<dbReference type="Proteomes" id="UP001153069">
    <property type="component" value="Unassembled WGS sequence"/>
</dbReference>
<dbReference type="SUPFAM" id="SSF52266">
    <property type="entry name" value="SGNH hydrolase"/>
    <property type="match status" value="1"/>
</dbReference>